<dbReference type="PANTHER" id="PTHR30572:SF4">
    <property type="entry name" value="ABC TRANSPORTER PERMEASE YTRF"/>
    <property type="match status" value="1"/>
</dbReference>
<evidence type="ECO:0000256" key="2">
    <source>
        <dbReference type="ARBA" id="ARBA00022475"/>
    </source>
</evidence>
<proteinExistence type="inferred from homology"/>
<sequence>MFFTYLRRELRRRRKSALVVASGLALGIALVIVVNAVSTGMGKAQDQVLESLYGLGTDMTVTKAPEPPSETGGERPRFRFDARGDGEDGERQSSDRVMVQGLQTLDAATVSAVAEADGVANAVGGLSLNVVKVDGEFSRGQFQQRPGGGRGGGPDGEVTGGGADFSIDSFTVYGTDVTHPAMGPLSSSEITDGRGFETSETSAKVAVVDNAYAKEKKLATGDTVTVSDTKFEIIGVATATSGDAAANVYLPLAQAQTLADAKDKITTVYVQADDAQQLGAVESAVLKAVPDATVTTSEDLADTVSGSLSTASGLAETVGRWLSVVVLAAAFLVAGLLTSSAVARRVREFGTLKALGWRSRRVTGQVVGEAVVTGLVGGALGIGLGLAGAWAVTAFGPSLSAELGASGGGMSGPGGGGGMGGPGGGPGGAARETAARTLDVVLTAPVSLSVITLAVGLAVAGGLVAGAFGGWRASRLRPADALSRVA</sequence>
<reference evidence="11 12" key="1">
    <citation type="submission" date="2016-10" db="EMBL/GenBank/DDBJ databases">
        <authorList>
            <person name="de Groot N.N."/>
        </authorList>
    </citation>
    <scope>NUCLEOTIDE SEQUENCE [LARGE SCALE GENOMIC DNA]</scope>
    <source>
        <strain evidence="11 12">CGMCC 4.3519</strain>
    </source>
</reference>
<accession>A0A1H9GN12</accession>
<dbReference type="RefSeq" id="WP_093660530.1">
    <property type="nucleotide sequence ID" value="NZ_FOET01000009.1"/>
</dbReference>
<evidence type="ECO:0000259" key="9">
    <source>
        <dbReference type="Pfam" id="PF02687"/>
    </source>
</evidence>
<evidence type="ECO:0000313" key="12">
    <source>
        <dbReference type="Proteomes" id="UP000199055"/>
    </source>
</evidence>
<dbReference type="InterPro" id="IPR025857">
    <property type="entry name" value="MacB_PCD"/>
</dbReference>
<name>A0A1H9GN12_9ACTN</name>
<dbReference type="EMBL" id="FOET01000009">
    <property type="protein sequence ID" value="SEQ51348.1"/>
    <property type="molecule type" value="Genomic_DNA"/>
</dbReference>
<evidence type="ECO:0000256" key="1">
    <source>
        <dbReference type="ARBA" id="ARBA00004651"/>
    </source>
</evidence>
<feature type="compositionally biased region" description="Basic and acidic residues" evidence="7">
    <location>
        <begin position="72"/>
        <end position="94"/>
    </location>
</feature>
<gene>
    <name evidence="11" type="ORF">SAMN05216481_10998</name>
</gene>
<dbReference type="STRING" id="403935.SAMN05216481_10998"/>
<dbReference type="Pfam" id="PF02687">
    <property type="entry name" value="FtsX"/>
    <property type="match status" value="1"/>
</dbReference>
<feature type="region of interest" description="Disordered" evidence="7">
    <location>
        <begin position="61"/>
        <end position="94"/>
    </location>
</feature>
<feature type="domain" description="MacB-like periplasmic core" evidence="10">
    <location>
        <begin position="19"/>
        <end position="285"/>
    </location>
</feature>
<comment type="similarity">
    <text evidence="6">Belongs to the ABC-4 integral membrane protein family.</text>
</comment>
<feature type="compositionally biased region" description="Gly residues" evidence="7">
    <location>
        <begin position="146"/>
        <end position="161"/>
    </location>
</feature>
<dbReference type="GO" id="GO:0005886">
    <property type="term" value="C:plasma membrane"/>
    <property type="evidence" value="ECO:0007669"/>
    <property type="project" value="UniProtKB-SubCell"/>
</dbReference>
<evidence type="ECO:0000259" key="10">
    <source>
        <dbReference type="Pfam" id="PF12704"/>
    </source>
</evidence>
<dbReference type="PANTHER" id="PTHR30572">
    <property type="entry name" value="MEMBRANE COMPONENT OF TRANSPORTER-RELATED"/>
    <property type="match status" value="1"/>
</dbReference>
<evidence type="ECO:0000256" key="6">
    <source>
        <dbReference type="ARBA" id="ARBA00038076"/>
    </source>
</evidence>
<evidence type="ECO:0000256" key="4">
    <source>
        <dbReference type="ARBA" id="ARBA00022989"/>
    </source>
</evidence>
<keyword evidence="2" id="KW-1003">Cell membrane</keyword>
<dbReference type="Pfam" id="PF12704">
    <property type="entry name" value="MacB_PCD"/>
    <property type="match status" value="1"/>
</dbReference>
<feature type="transmembrane region" description="Helical" evidence="8">
    <location>
        <begin position="366"/>
        <end position="392"/>
    </location>
</feature>
<keyword evidence="5 8" id="KW-0472">Membrane</keyword>
<organism evidence="11 12">
    <name type="scientific">Streptomyces radiopugnans</name>
    <dbReference type="NCBI Taxonomy" id="403935"/>
    <lineage>
        <taxon>Bacteria</taxon>
        <taxon>Bacillati</taxon>
        <taxon>Actinomycetota</taxon>
        <taxon>Actinomycetes</taxon>
        <taxon>Kitasatosporales</taxon>
        <taxon>Streptomycetaceae</taxon>
        <taxon>Streptomyces</taxon>
    </lineage>
</organism>
<feature type="region of interest" description="Disordered" evidence="7">
    <location>
        <begin position="139"/>
        <end position="161"/>
    </location>
</feature>
<evidence type="ECO:0000256" key="8">
    <source>
        <dbReference type="SAM" id="Phobius"/>
    </source>
</evidence>
<feature type="region of interest" description="Disordered" evidence="7">
    <location>
        <begin position="406"/>
        <end position="431"/>
    </location>
</feature>
<dbReference type="GO" id="GO:0022857">
    <property type="term" value="F:transmembrane transporter activity"/>
    <property type="evidence" value="ECO:0007669"/>
    <property type="project" value="TreeGrafter"/>
</dbReference>
<keyword evidence="12" id="KW-1185">Reference proteome</keyword>
<evidence type="ECO:0000256" key="3">
    <source>
        <dbReference type="ARBA" id="ARBA00022692"/>
    </source>
</evidence>
<dbReference type="Proteomes" id="UP000199055">
    <property type="component" value="Unassembled WGS sequence"/>
</dbReference>
<feature type="transmembrane region" description="Helical" evidence="8">
    <location>
        <begin position="321"/>
        <end position="343"/>
    </location>
</feature>
<dbReference type="InterPro" id="IPR003838">
    <property type="entry name" value="ABC3_permease_C"/>
</dbReference>
<keyword evidence="3 8" id="KW-0812">Transmembrane</keyword>
<dbReference type="AlphaFoldDB" id="A0A1H9GN12"/>
<dbReference type="InterPro" id="IPR050250">
    <property type="entry name" value="Macrolide_Exporter_MacB"/>
</dbReference>
<evidence type="ECO:0000313" key="11">
    <source>
        <dbReference type="EMBL" id="SEQ51348.1"/>
    </source>
</evidence>
<protein>
    <submittedName>
        <fullName evidence="11">ABC-type antimicrobial peptide transport system, permease component</fullName>
    </submittedName>
</protein>
<keyword evidence="4 8" id="KW-1133">Transmembrane helix</keyword>
<feature type="transmembrane region" description="Helical" evidence="8">
    <location>
        <begin position="446"/>
        <end position="468"/>
    </location>
</feature>
<feature type="compositionally biased region" description="Gly residues" evidence="7">
    <location>
        <begin position="406"/>
        <end position="428"/>
    </location>
</feature>
<feature type="domain" description="ABC3 transporter permease C-terminal" evidence="9">
    <location>
        <begin position="322"/>
        <end position="395"/>
    </location>
</feature>
<evidence type="ECO:0000256" key="7">
    <source>
        <dbReference type="SAM" id="MobiDB-lite"/>
    </source>
</evidence>
<evidence type="ECO:0000256" key="5">
    <source>
        <dbReference type="ARBA" id="ARBA00023136"/>
    </source>
</evidence>
<comment type="subcellular location">
    <subcellularLocation>
        <location evidence="1">Cell membrane</location>
        <topology evidence="1">Multi-pass membrane protein</topology>
    </subcellularLocation>
</comment>